<dbReference type="AlphaFoldDB" id="A0A0G1NAH8"/>
<comment type="caution">
    <text evidence="1">The sequence shown here is derived from an EMBL/GenBank/DDBJ whole genome shotgun (WGS) entry which is preliminary data.</text>
</comment>
<evidence type="ECO:0000313" key="2">
    <source>
        <dbReference type="Proteomes" id="UP000034032"/>
    </source>
</evidence>
<evidence type="ECO:0000313" key="1">
    <source>
        <dbReference type="EMBL" id="KKT81189.1"/>
    </source>
</evidence>
<dbReference type="EMBL" id="LCJR01000024">
    <property type="protein sequence ID" value="KKT81189.1"/>
    <property type="molecule type" value="Genomic_DNA"/>
</dbReference>
<gene>
    <name evidence="1" type="ORF">UW79_C0024G0012</name>
</gene>
<accession>A0A0G1NAH8</accession>
<sequence>MMEQTCLYVHVAGWMTGRRILIDGKTVKFEVAGLCNPFCDSCRSRIALADRRMQLVGNSVKYRWTSRNLREACFLVFEDCGWKPDEAISRLSDLLGLRISLAG</sequence>
<protein>
    <submittedName>
        <fullName evidence="1">Uncharacterized protein</fullName>
    </submittedName>
</protein>
<reference evidence="1 2" key="1">
    <citation type="journal article" date="2015" name="Nature">
        <title>rRNA introns, odd ribosomes, and small enigmatic genomes across a large radiation of phyla.</title>
        <authorList>
            <person name="Brown C.T."/>
            <person name="Hug L.A."/>
            <person name="Thomas B.C."/>
            <person name="Sharon I."/>
            <person name="Castelle C.J."/>
            <person name="Singh A."/>
            <person name="Wilkins M.J."/>
            <person name="Williams K.H."/>
            <person name="Banfield J.F."/>
        </authorList>
    </citation>
    <scope>NUCLEOTIDE SEQUENCE [LARGE SCALE GENOMIC DNA]</scope>
</reference>
<dbReference type="Proteomes" id="UP000034032">
    <property type="component" value="Unassembled WGS sequence"/>
</dbReference>
<proteinExistence type="predicted"/>
<name>A0A0G1NAH8_9BACT</name>
<organism evidence="1 2">
    <name type="scientific">Candidatus Yanofskybacteria bacterium GW2011_GWA2_44_9</name>
    <dbReference type="NCBI Taxonomy" id="1619025"/>
    <lineage>
        <taxon>Bacteria</taxon>
        <taxon>Candidatus Yanofskyibacteriota</taxon>
    </lineage>
</organism>